<accession>H8Z7E1</accession>
<dbReference type="Proteomes" id="UP000002964">
    <property type="component" value="Unassembled WGS sequence"/>
</dbReference>
<organism evidence="2 3">
    <name type="scientific">Thiorhodovibrio frisius</name>
    <dbReference type="NCBI Taxonomy" id="631362"/>
    <lineage>
        <taxon>Bacteria</taxon>
        <taxon>Pseudomonadati</taxon>
        <taxon>Pseudomonadota</taxon>
        <taxon>Gammaproteobacteria</taxon>
        <taxon>Chromatiales</taxon>
        <taxon>Chromatiaceae</taxon>
        <taxon>Thiorhodovibrio</taxon>
    </lineage>
</organism>
<dbReference type="AlphaFoldDB" id="H8Z7E1"/>
<reference evidence="3" key="1">
    <citation type="submission" date="2011-06" db="EMBL/GenBank/DDBJ databases">
        <authorList>
            <consortium name="US DOE Joint Genome Institute (JGI-PGF)"/>
            <person name="Lucas S."/>
            <person name="Han J."/>
            <person name="Lapidus A."/>
            <person name="Cheng J.-F."/>
            <person name="Goodwin L."/>
            <person name="Pitluck S."/>
            <person name="Peters L."/>
            <person name="Land M.L."/>
            <person name="Hauser L."/>
            <person name="Vogl K."/>
            <person name="Liu Z."/>
            <person name="Overmann J."/>
            <person name="Frigaard N.-U."/>
            <person name="Bryant D.A."/>
            <person name="Woyke T.J."/>
        </authorList>
    </citation>
    <scope>NUCLEOTIDE SEQUENCE [LARGE SCALE GENOMIC DNA]</scope>
    <source>
        <strain evidence="3">970</strain>
    </source>
</reference>
<proteinExistence type="predicted"/>
<evidence type="ECO:0000313" key="2">
    <source>
        <dbReference type="EMBL" id="EIC19857.1"/>
    </source>
</evidence>
<name>H8Z7E1_9GAMM</name>
<protein>
    <submittedName>
        <fullName evidence="2">Uncharacterized protein</fullName>
    </submittedName>
</protein>
<sequence>MKSCFAAPTRSSSGRGKSGNKPITIKPLRAGADMTRLLLARHIASGRIPQTHA</sequence>
<keyword evidence="3" id="KW-1185">Reference proteome</keyword>
<evidence type="ECO:0000313" key="3">
    <source>
        <dbReference type="Proteomes" id="UP000002964"/>
    </source>
</evidence>
<dbReference type="STRING" id="631362.Thi970DRAFT_03462"/>
<evidence type="ECO:0000256" key="1">
    <source>
        <dbReference type="SAM" id="MobiDB-lite"/>
    </source>
</evidence>
<dbReference type="EMBL" id="JH603170">
    <property type="protein sequence ID" value="EIC19857.1"/>
    <property type="molecule type" value="Genomic_DNA"/>
</dbReference>
<dbReference type="HOGENOM" id="CLU_3067259_0_0_6"/>
<gene>
    <name evidence="2" type="ORF">Thi970DRAFT_03462</name>
</gene>
<feature type="region of interest" description="Disordered" evidence="1">
    <location>
        <begin position="1"/>
        <end position="26"/>
    </location>
</feature>
<reference evidence="2 3" key="2">
    <citation type="submission" date="2011-11" db="EMBL/GenBank/DDBJ databases">
        <authorList>
            <consortium name="US DOE Joint Genome Institute"/>
            <person name="Lucas S."/>
            <person name="Han J."/>
            <person name="Lapidus A."/>
            <person name="Cheng J.-F."/>
            <person name="Goodwin L."/>
            <person name="Pitluck S."/>
            <person name="Peters L."/>
            <person name="Ovchinnikova G."/>
            <person name="Zhang X."/>
            <person name="Detter J.C."/>
            <person name="Han C."/>
            <person name="Tapia R."/>
            <person name="Land M."/>
            <person name="Hauser L."/>
            <person name="Kyrpides N."/>
            <person name="Ivanova N."/>
            <person name="Pagani I."/>
            <person name="Vogl K."/>
            <person name="Liu Z."/>
            <person name="Overmann J."/>
            <person name="Frigaard N.-U."/>
            <person name="Bryant D."/>
            <person name="Woyke T."/>
        </authorList>
    </citation>
    <scope>NUCLEOTIDE SEQUENCE [LARGE SCALE GENOMIC DNA]</scope>
    <source>
        <strain evidence="2 3">970</strain>
    </source>
</reference>